<dbReference type="AlphaFoldDB" id="A0A560W9S9"/>
<protein>
    <submittedName>
        <fullName evidence="3">Barstar (Barnase inhibitor)</fullName>
    </submittedName>
</protein>
<keyword evidence="4" id="KW-1185">Reference proteome</keyword>
<dbReference type="RefSeq" id="WP_144857261.1">
    <property type="nucleotide sequence ID" value="NZ_BAAAYT010000005.1"/>
</dbReference>
<reference evidence="3 4" key="1">
    <citation type="submission" date="2019-06" db="EMBL/GenBank/DDBJ databases">
        <title>Sequencing the genomes of 1000 actinobacteria strains.</title>
        <authorList>
            <person name="Klenk H.-P."/>
        </authorList>
    </citation>
    <scope>NUCLEOTIDE SEQUENCE [LARGE SCALE GENOMIC DNA]</scope>
    <source>
        <strain evidence="3 4">DSM 18935</strain>
    </source>
</reference>
<organism evidence="3 4">
    <name type="scientific">Marihabitans asiaticum</name>
    <dbReference type="NCBI Taxonomy" id="415218"/>
    <lineage>
        <taxon>Bacteria</taxon>
        <taxon>Bacillati</taxon>
        <taxon>Actinomycetota</taxon>
        <taxon>Actinomycetes</taxon>
        <taxon>Micrococcales</taxon>
        <taxon>Intrasporangiaceae</taxon>
        <taxon>Marihabitans</taxon>
    </lineage>
</organism>
<dbReference type="Proteomes" id="UP000315628">
    <property type="component" value="Unassembled WGS sequence"/>
</dbReference>
<dbReference type="Gene3D" id="3.30.370.10">
    <property type="entry name" value="Barstar-like"/>
    <property type="match status" value="1"/>
</dbReference>
<gene>
    <name evidence="3" type="ORF">FB557_1790</name>
</gene>
<comment type="similarity">
    <text evidence="1">Belongs to the barstar family.</text>
</comment>
<accession>A0A560W9S9</accession>
<dbReference type="EMBL" id="VIUW01000003">
    <property type="protein sequence ID" value="TWD14381.1"/>
    <property type="molecule type" value="Genomic_DNA"/>
</dbReference>
<evidence type="ECO:0000313" key="3">
    <source>
        <dbReference type="EMBL" id="TWD14381.1"/>
    </source>
</evidence>
<dbReference type="OrthoDB" id="8859549at2"/>
<comment type="caution">
    <text evidence="3">The sequence shown here is derived from an EMBL/GenBank/DDBJ whole genome shotgun (WGS) entry which is preliminary data.</text>
</comment>
<dbReference type="SUPFAM" id="SSF52038">
    <property type="entry name" value="Barstar-related"/>
    <property type="match status" value="1"/>
</dbReference>
<name>A0A560W9S9_9MICO</name>
<dbReference type="InterPro" id="IPR035905">
    <property type="entry name" value="Barstar-like_sf"/>
</dbReference>
<dbReference type="Pfam" id="PF01337">
    <property type="entry name" value="Barstar"/>
    <property type="match status" value="1"/>
</dbReference>
<sequence>MIRLEPDGVDQLLLEAMYGRVHLHVVDGGFDRDSTYDAFVETFDLPEHFGHNLDALYDCLLDVASRHVGAWTLLWRPTPGGEQDRGLMGVLGDVELESEGLTVAVSVPAGHARAGAS</sequence>
<dbReference type="InterPro" id="IPR000468">
    <property type="entry name" value="Barstar"/>
</dbReference>
<evidence type="ECO:0000256" key="1">
    <source>
        <dbReference type="ARBA" id="ARBA00006845"/>
    </source>
</evidence>
<proteinExistence type="inferred from homology"/>
<evidence type="ECO:0000313" key="4">
    <source>
        <dbReference type="Proteomes" id="UP000315628"/>
    </source>
</evidence>
<feature type="domain" description="Barstar (barnase inhibitor)" evidence="2">
    <location>
        <begin position="31"/>
        <end position="79"/>
    </location>
</feature>
<evidence type="ECO:0000259" key="2">
    <source>
        <dbReference type="Pfam" id="PF01337"/>
    </source>
</evidence>